<evidence type="ECO:0000313" key="15">
    <source>
        <dbReference type="Proteomes" id="UP000095284"/>
    </source>
</evidence>
<dbReference type="Proteomes" id="UP000095284">
    <property type="component" value="Unplaced"/>
</dbReference>
<accession>A0A1I7SSF0</accession>
<organism evidence="15 16">
    <name type="scientific">Bursaphelenchus xylophilus</name>
    <name type="common">Pinewood nematode worm</name>
    <name type="synonym">Aphelenchoides xylophilus</name>
    <dbReference type="NCBI Taxonomy" id="6326"/>
    <lineage>
        <taxon>Eukaryota</taxon>
        <taxon>Metazoa</taxon>
        <taxon>Ecdysozoa</taxon>
        <taxon>Nematoda</taxon>
        <taxon>Chromadorea</taxon>
        <taxon>Rhabditida</taxon>
        <taxon>Tylenchina</taxon>
        <taxon>Tylenchomorpha</taxon>
        <taxon>Aphelenchoidea</taxon>
        <taxon>Aphelenchoididae</taxon>
        <taxon>Bursaphelenchus</taxon>
    </lineage>
</organism>
<keyword evidence="9 11" id="KW-0472">Membrane</keyword>
<evidence type="ECO:0000259" key="14">
    <source>
        <dbReference type="Pfam" id="PF25293"/>
    </source>
</evidence>
<comment type="subcellular location">
    <subcellularLocation>
        <location evidence="1">Endoplasmic reticulum membrane</location>
        <topology evidence="1">Single-pass type I membrane protein</topology>
    </subcellularLocation>
</comment>
<proteinExistence type="inferred from homology"/>
<evidence type="ECO:0000256" key="8">
    <source>
        <dbReference type="ARBA" id="ARBA00022989"/>
    </source>
</evidence>
<evidence type="ECO:0000256" key="12">
    <source>
        <dbReference type="SAM" id="SignalP"/>
    </source>
</evidence>
<keyword evidence="6 12" id="KW-0732">Signal</keyword>
<evidence type="ECO:0000256" key="1">
    <source>
        <dbReference type="ARBA" id="ARBA00004115"/>
    </source>
</evidence>
<keyword evidence="5 11" id="KW-0812">Transmembrane</keyword>
<dbReference type="GO" id="GO:0072546">
    <property type="term" value="C:EMC complex"/>
    <property type="evidence" value="ECO:0007669"/>
    <property type="project" value="InterPro"/>
</dbReference>
<evidence type="ECO:0000256" key="5">
    <source>
        <dbReference type="ARBA" id="ARBA00022692"/>
    </source>
</evidence>
<dbReference type="Pfam" id="PF25293">
    <property type="entry name" value="Beta-prop_EMC1_N"/>
    <property type="match status" value="1"/>
</dbReference>
<evidence type="ECO:0000259" key="13">
    <source>
        <dbReference type="Pfam" id="PF07774"/>
    </source>
</evidence>
<feature type="domain" description="ER membrane protein complex subunit 1 C-terminal" evidence="13">
    <location>
        <begin position="744"/>
        <end position="950"/>
    </location>
</feature>
<feature type="signal peptide" evidence="12">
    <location>
        <begin position="1"/>
        <end position="20"/>
    </location>
</feature>
<evidence type="ECO:0000256" key="4">
    <source>
        <dbReference type="ARBA" id="ARBA00020824"/>
    </source>
</evidence>
<reference evidence="16" key="1">
    <citation type="submission" date="2016-11" db="UniProtKB">
        <authorList>
            <consortium name="WormBaseParasite"/>
        </authorList>
    </citation>
    <scope>IDENTIFICATION</scope>
</reference>
<dbReference type="Gene3D" id="2.130.10.10">
    <property type="entry name" value="YVTN repeat-like/Quinoprotein amine dehydrogenase"/>
    <property type="match status" value="1"/>
</dbReference>
<feature type="chain" id="PRO_5009306557" description="ER membrane protein complex subunit 1" evidence="12">
    <location>
        <begin position="21"/>
        <end position="951"/>
    </location>
</feature>
<sequence length="951" mass="106370">MKGSMSLLLPLFFLFGTGFCLFEDQIGKWDWKFDGIGCLVDVHCSRRADGGDILVVSTVKNVIASVNLNSGGLVWRQLNEEKPQASPQIFVDGNDVVTLLNGGEYIRVFDVNTGGLKSQKRLSVSRLAVDHLAKFENAIFVLLKNELKAFEAGDSPIWSKTLDADIEWNRVFAIGKEIVVIGKQKTGKLVTKTFSVEGNQLNSDSNFDILLDGVVYSDRSLAVLNGGNLKAVFFKNGGERAGFTLKSAAGELQSLGQNFYLLKSSGGWNFVEVTENGIQEHQKTNAGDKATMTLNSAREPIFAVYYEAKKKLRILRNSETFDLDIENKDQAPVQKIALISSEDRKQYQIILIRKDCRIDFFEGRKTSRIPTLEWSRFEGLTSISSVEMVDLPLSDAQATIESEFSAVDAPLWKSFLLRIYGQSEQLRHTVLSFVHRLFTSLEAVSGGRSSVTVVLRDLFGLNLISSRTLHPGSFIGADKDKIGMERDYFNLRKVVVVSTLDGSVYGIHNDHGVILWSLYLGTQFEPLKTQLGEKKVPLFLQRSTSHYQYDAQAAVVHNLKGDKKTRVVLFDPVSGEVQNSHTFNQLRRVELSPFVNDQQLNPLLLVDVTEKIQFLPPLPSSFQSIQSLHLFNIQVDDGLLSGGRVNTTTNSFVNLWETRLNLGPDEKIKAVQGKPPNQKVHSQGKVLGDRNVLYKYSNPNLIAILTVDRAHTTLTLYLVDVVTGEIIHVAKHDRAYEPVTLLHCENWVAYTYWNEKARRTEIGVVELYEGMEQTNGRYFNSYTGLKNPLEVISKSFVFPQGVSAIGASDTELGLTTRSVLIAMPFGGVMEVSRRVLDARRPLEMTAELREEMVIPYIPEIPIATEDLINYNQTVLQVKGIKTSPSGLESTSLMFAYGLDLFYTRLTPSGTFDILKDDFDYILISLVMIALVVASVVCKRLSRYQTLKQSWA</sequence>
<comment type="similarity">
    <text evidence="2">Belongs to the EMC1 family.</text>
</comment>
<dbReference type="InterPro" id="IPR011047">
    <property type="entry name" value="Quinoprotein_ADH-like_sf"/>
</dbReference>
<dbReference type="InterPro" id="IPR011678">
    <property type="entry name" value="EMC1_C"/>
</dbReference>
<dbReference type="PANTHER" id="PTHR21573">
    <property type="entry name" value="ER MEMBRANE PROTEIN COMPLEX SUBUNIT 1"/>
    <property type="match status" value="1"/>
</dbReference>
<name>A0A1I7SSF0_BURXY</name>
<evidence type="ECO:0000256" key="10">
    <source>
        <dbReference type="ARBA" id="ARBA00023180"/>
    </source>
</evidence>
<dbReference type="InterPro" id="IPR026895">
    <property type="entry name" value="EMC1"/>
</dbReference>
<dbReference type="AlphaFoldDB" id="A0A1I7SSF0"/>
<evidence type="ECO:0000256" key="11">
    <source>
        <dbReference type="SAM" id="Phobius"/>
    </source>
</evidence>
<evidence type="ECO:0000256" key="9">
    <source>
        <dbReference type="ARBA" id="ARBA00023136"/>
    </source>
</evidence>
<protein>
    <recommendedName>
        <fullName evidence="4">ER membrane protein complex subunit 1</fullName>
    </recommendedName>
</protein>
<feature type="transmembrane region" description="Helical" evidence="11">
    <location>
        <begin position="920"/>
        <end position="937"/>
    </location>
</feature>
<evidence type="ECO:0000256" key="6">
    <source>
        <dbReference type="ARBA" id="ARBA00022729"/>
    </source>
</evidence>
<dbReference type="InterPro" id="IPR015943">
    <property type="entry name" value="WD40/YVTN_repeat-like_dom_sf"/>
</dbReference>
<dbReference type="GO" id="GO:0034975">
    <property type="term" value="P:protein folding in endoplasmic reticulum"/>
    <property type="evidence" value="ECO:0007669"/>
    <property type="project" value="TreeGrafter"/>
</dbReference>
<dbReference type="InterPro" id="IPR058545">
    <property type="entry name" value="Beta-prop_EMC1_1st"/>
</dbReference>
<evidence type="ECO:0000256" key="3">
    <source>
        <dbReference type="ARBA" id="ARBA00011276"/>
    </source>
</evidence>
<feature type="domain" description="EMC1 first beta-propeller" evidence="14">
    <location>
        <begin position="21"/>
        <end position="376"/>
    </location>
</feature>
<evidence type="ECO:0000313" key="16">
    <source>
        <dbReference type="WBParaSite" id="BXY_1596700.1"/>
    </source>
</evidence>
<dbReference type="WBParaSite" id="BXY_1596700.1">
    <property type="protein sequence ID" value="BXY_1596700.1"/>
    <property type="gene ID" value="BXY_1596700"/>
</dbReference>
<comment type="subunit">
    <text evidence="3">Component of the ER membrane protein complex (EMC).</text>
</comment>
<dbReference type="PANTHER" id="PTHR21573:SF0">
    <property type="entry name" value="ER MEMBRANE PROTEIN COMPLEX SUBUNIT 1"/>
    <property type="match status" value="1"/>
</dbReference>
<dbReference type="eggNOG" id="KOG2103">
    <property type="taxonomic scope" value="Eukaryota"/>
</dbReference>
<evidence type="ECO:0000256" key="2">
    <source>
        <dbReference type="ARBA" id="ARBA00007904"/>
    </source>
</evidence>
<keyword evidence="8 11" id="KW-1133">Transmembrane helix</keyword>
<dbReference type="Pfam" id="PF07774">
    <property type="entry name" value="EMC1_C"/>
    <property type="match status" value="1"/>
</dbReference>
<keyword evidence="7" id="KW-0256">Endoplasmic reticulum</keyword>
<keyword evidence="10" id="KW-0325">Glycoprotein</keyword>
<evidence type="ECO:0000256" key="7">
    <source>
        <dbReference type="ARBA" id="ARBA00022824"/>
    </source>
</evidence>
<dbReference type="SUPFAM" id="SSF50998">
    <property type="entry name" value="Quinoprotein alcohol dehydrogenase-like"/>
    <property type="match status" value="1"/>
</dbReference>